<sequence length="613" mass="64727">MSDPSWTPEDRSLTACLVAVAEALTAPRDQREIFDVVLTAGLGVVEARWGAGVTLNGDQLKVASVHGQALSPQELPDLGSAVRRALQLGEALIEPDESAGLLAVLPLMLNGSPLGALVFAVAAPHQLTPDTRQGLRGLAAQCAGALGRAQLTVDLERRMAEGQRRLEQANTTATVLAALGDALQRASTPDDVAHLALAQLGPALHAQVMLVVRLDGDRIKLPVIWGDQTAPISAYMTQPGLTLRDTPLLWRSLRQGTAVYLDDYRSELDAVRSLPPLACAIEPIRSPGQEVEGFLVMWRDRMPVGWPEQDRQLLARAAGTIGLALERASTAARMEEDARAYGAFVAFTEATGTQTDILALARQATEVLCSRFPDATAGYSECEQGLWKLKVWSGEVDEALLPLLQAGVPEDTPLFAEMLRRGEAVFQDGWEPDREALPHSGAYGAAANVPLLVNGEVRGVLGAGLRNTRQWSEPDRALMQAVGRRADPGPGTRRADPPAGASERGAGCPHPRPGGLCRPVARSGAGTGRRGAGGPGAGDSGGTAAVQHLDLLRAGAGPLAPALVPGTVPEPQAAGRLPARAAARCHRQRGPSLRHRRAVLPGPLRPGNHQRRA</sequence>
<feature type="compositionally biased region" description="Basic residues" evidence="1">
    <location>
        <begin position="583"/>
        <end position="598"/>
    </location>
</feature>
<dbReference type="InterPro" id="IPR029016">
    <property type="entry name" value="GAF-like_dom_sf"/>
</dbReference>
<evidence type="ECO:0000259" key="2">
    <source>
        <dbReference type="SMART" id="SM00065"/>
    </source>
</evidence>
<keyword evidence="3" id="KW-0614">Plasmid</keyword>
<dbReference type="AlphaFoldDB" id="A0AAU7UHK3"/>
<dbReference type="SUPFAM" id="SSF55781">
    <property type="entry name" value="GAF domain-like"/>
    <property type="match status" value="3"/>
</dbReference>
<dbReference type="SMART" id="SM00065">
    <property type="entry name" value="GAF"/>
    <property type="match status" value="2"/>
</dbReference>
<dbReference type="KEGG" id="dsc:ABOD76_20270"/>
<feature type="domain" description="GAF" evidence="2">
    <location>
        <begin position="188"/>
        <end position="335"/>
    </location>
</feature>
<dbReference type="Pfam" id="PF13185">
    <property type="entry name" value="GAF_2"/>
    <property type="match status" value="2"/>
</dbReference>
<evidence type="ECO:0000313" key="3">
    <source>
        <dbReference type="EMBL" id="XBV87389.1"/>
    </source>
</evidence>
<name>A0AAU7UHK3_9DEIO</name>
<proteinExistence type="predicted"/>
<feature type="compositionally biased region" description="Low complexity" evidence="1">
    <location>
        <begin position="573"/>
        <end position="582"/>
    </location>
</feature>
<dbReference type="InterPro" id="IPR003018">
    <property type="entry name" value="GAF"/>
</dbReference>
<feature type="compositionally biased region" description="Gly residues" evidence="1">
    <location>
        <begin position="525"/>
        <end position="541"/>
    </location>
</feature>
<protein>
    <submittedName>
        <fullName evidence="3">GAF domain-containing protein</fullName>
    </submittedName>
</protein>
<accession>A0AAU7UHK3</accession>
<organism evidence="3">
    <name type="scientific">Deinococcus sonorensis KR-87</name>
    <dbReference type="NCBI Taxonomy" id="694439"/>
    <lineage>
        <taxon>Bacteria</taxon>
        <taxon>Thermotogati</taxon>
        <taxon>Deinococcota</taxon>
        <taxon>Deinococci</taxon>
        <taxon>Deinococcales</taxon>
        <taxon>Deinococcaceae</taxon>
        <taxon>Deinococcus</taxon>
    </lineage>
</organism>
<dbReference type="RefSeq" id="WP_350245539.1">
    <property type="nucleotide sequence ID" value="NZ_CP158300.1"/>
</dbReference>
<evidence type="ECO:0000256" key="1">
    <source>
        <dbReference type="SAM" id="MobiDB-lite"/>
    </source>
</evidence>
<feature type="domain" description="GAF" evidence="2">
    <location>
        <begin position="12"/>
        <end position="156"/>
    </location>
</feature>
<feature type="region of interest" description="Disordered" evidence="1">
    <location>
        <begin position="563"/>
        <end position="613"/>
    </location>
</feature>
<gene>
    <name evidence="3" type="ORF">ABOD76_20270</name>
</gene>
<reference evidence="3" key="1">
    <citation type="submission" date="2024-06" db="EMBL/GenBank/DDBJ databases">
        <title>Draft Genome Sequence of Deinococcus sonorensis Type Strain KR-87, a Biofilm Producing Representative of the Genus Deinococcus.</title>
        <authorList>
            <person name="Boren L.S."/>
            <person name="Grosso R.A."/>
            <person name="Hugenberg-Cox A.N."/>
            <person name="Hill J.T.E."/>
            <person name="Albert C.M."/>
            <person name="Tuohy J.M."/>
        </authorList>
    </citation>
    <scope>NUCLEOTIDE SEQUENCE</scope>
    <source>
        <strain evidence="3">KR-87</strain>
        <plasmid evidence="3">pDson02</plasmid>
    </source>
</reference>
<geneLocation type="plasmid" evidence="3">
    <name>pDson02</name>
</geneLocation>
<dbReference type="Gene3D" id="3.30.450.40">
    <property type="match status" value="3"/>
</dbReference>
<feature type="region of interest" description="Disordered" evidence="1">
    <location>
        <begin position="482"/>
        <end position="543"/>
    </location>
</feature>
<dbReference type="EMBL" id="CP158300">
    <property type="protein sequence ID" value="XBV87389.1"/>
    <property type="molecule type" value="Genomic_DNA"/>
</dbReference>